<name>A0A1M6HS10_9BACT</name>
<organism evidence="2 3">
    <name type="scientific">Desulfatibacillum alkenivorans DSM 16219</name>
    <dbReference type="NCBI Taxonomy" id="1121393"/>
    <lineage>
        <taxon>Bacteria</taxon>
        <taxon>Pseudomonadati</taxon>
        <taxon>Thermodesulfobacteriota</taxon>
        <taxon>Desulfobacteria</taxon>
        <taxon>Desulfobacterales</taxon>
        <taxon>Desulfatibacillaceae</taxon>
        <taxon>Desulfatibacillum</taxon>
    </lineage>
</organism>
<evidence type="ECO:0000256" key="1">
    <source>
        <dbReference type="SAM" id="SignalP"/>
    </source>
</evidence>
<dbReference type="Proteomes" id="UP000183994">
    <property type="component" value="Unassembled WGS sequence"/>
</dbReference>
<dbReference type="Pfam" id="PF04392">
    <property type="entry name" value="ABC_sub_bind"/>
    <property type="match status" value="1"/>
</dbReference>
<dbReference type="STRING" id="1121393.SAMN02745216_01300"/>
<keyword evidence="3" id="KW-1185">Reference proteome</keyword>
<sequence>MKKFGVYLAAVMTLALILAGSSPAADFAGKKILLVDSYHEGYEWSDGIVRGAKTALEGKGIEVKIFRMDTKRQSGEEYKKSVSLKAKALIDSFKPDVVITSDDNAAKYLVVPYLKNTATPVVFCGVNWDASVYGFPCKNVTGMVEVTPVPQLLEQLKPFAKGDRLGFIGPETLTSTKEAENISKAFGLRLEKYFSKNAEDWKTGFAELQNKVDILLVDSDGGLYADQSEELIAFVEANTKIPTGTSYDFMAPYALLDFAKVSEEQGLWAAETALKILGGASPDSIAIAQNKEGKLILNARIAQNLDQEIPYTLIEAANQVIQ</sequence>
<feature type="chain" id="PRO_5012635673" evidence="1">
    <location>
        <begin position="25"/>
        <end position="322"/>
    </location>
</feature>
<dbReference type="Gene3D" id="3.40.50.2300">
    <property type="match status" value="2"/>
</dbReference>
<feature type="signal peptide" evidence="1">
    <location>
        <begin position="1"/>
        <end position="24"/>
    </location>
</feature>
<dbReference type="InterPro" id="IPR007487">
    <property type="entry name" value="ABC_transpt-TYRBP-like"/>
</dbReference>
<dbReference type="PANTHER" id="PTHR35271:SF1">
    <property type="entry name" value="ABC TRANSPORTER, SUBSTRATE-BINDING LIPOPROTEIN"/>
    <property type="match status" value="1"/>
</dbReference>
<dbReference type="EMBL" id="FQZU01000005">
    <property type="protein sequence ID" value="SHJ24945.1"/>
    <property type="molecule type" value="Genomic_DNA"/>
</dbReference>
<dbReference type="RefSeq" id="WP_073474165.1">
    <property type="nucleotide sequence ID" value="NZ_FQZU01000005.1"/>
</dbReference>
<proteinExistence type="predicted"/>
<evidence type="ECO:0000313" key="2">
    <source>
        <dbReference type="EMBL" id="SHJ24945.1"/>
    </source>
</evidence>
<keyword evidence="1" id="KW-0732">Signal</keyword>
<gene>
    <name evidence="2" type="ORF">SAMN02745216_01300</name>
</gene>
<dbReference type="OrthoDB" id="5644906at2"/>
<protein>
    <submittedName>
        <fullName evidence="2">ABC-type uncharacterized transport system, substrate-binding protein</fullName>
    </submittedName>
</protein>
<dbReference type="PANTHER" id="PTHR35271">
    <property type="entry name" value="ABC TRANSPORTER, SUBSTRATE-BINDING LIPOPROTEIN-RELATED"/>
    <property type="match status" value="1"/>
</dbReference>
<evidence type="ECO:0000313" key="3">
    <source>
        <dbReference type="Proteomes" id="UP000183994"/>
    </source>
</evidence>
<dbReference type="AlphaFoldDB" id="A0A1M6HS10"/>
<reference evidence="3" key="1">
    <citation type="submission" date="2016-11" db="EMBL/GenBank/DDBJ databases">
        <authorList>
            <person name="Varghese N."/>
            <person name="Submissions S."/>
        </authorList>
    </citation>
    <scope>NUCLEOTIDE SEQUENCE [LARGE SCALE GENOMIC DNA]</scope>
    <source>
        <strain evidence="3">DSM 16219</strain>
    </source>
</reference>
<accession>A0A1M6HS10</accession>